<organism evidence="11 12">
    <name type="scientific">Hebeloma cylindrosporum</name>
    <dbReference type="NCBI Taxonomy" id="76867"/>
    <lineage>
        <taxon>Eukaryota</taxon>
        <taxon>Fungi</taxon>
        <taxon>Dikarya</taxon>
        <taxon>Basidiomycota</taxon>
        <taxon>Agaricomycotina</taxon>
        <taxon>Agaricomycetes</taxon>
        <taxon>Agaricomycetidae</taxon>
        <taxon>Agaricales</taxon>
        <taxon>Agaricineae</taxon>
        <taxon>Hymenogastraceae</taxon>
        <taxon>Hebeloma</taxon>
    </lineage>
</organism>
<dbReference type="InterPro" id="IPR029058">
    <property type="entry name" value="AB_hydrolase_fold"/>
</dbReference>
<evidence type="ECO:0000256" key="2">
    <source>
        <dbReference type="ARBA" id="ARBA00012423"/>
    </source>
</evidence>
<dbReference type="Pfam" id="PF02230">
    <property type="entry name" value="Abhydrolase_2"/>
    <property type="match status" value="1"/>
</dbReference>
<dbReference type="PANTHER" id="PTHR10655">
    <property type="entry name" value="LYSOPHOSPHOLIPASE-RELATED"/>
    <property type="match status" value="1"/>
</dbReference>
<keyword evidence="12" id="KW-1185">Reference proteome</keyword>
<evidence type="ECO:0000256" key="6">
    <source>
        <dbReference type="ARBA" id="ARBA00022832"/>
    </source>
</evidence>
<keyword evidence="5" id="KW-0378">Hydrolase</keyword>
<dbReference type="EC" id="3.1.2.22" evidence="2"/>
<keyword evidence="4" id="KW-0719">Serine esterase</keyword>
<dbReference type="Gene3D" id="3.40.50.1820">
    <property type="entry name" value="alpha/beta hydrolase"/>
    <property type="match status" value="1"/>
</dbReference>
<comment type="catalytic activity">
    <reaction evidence="9">
        <text>S-hexadecanoyl-L-cysteinyl-[protein] + H2O = L-cysteinyl-[protein] + hexadecanoate + H(+)</text>
        <dbReference type="Rhea" id="RHEA:19233"/>
        <dbReference type="Rhea" id="RHEA-COMP:10131"/>
        <dbReference type="Rhea" id="RHEA-COMP:11032"/>
        <dbReference type="ChEBI" id="CHEBI:7896"/>
        <dbReference type="ChEBI" id="CHEBI:15377"/>
        <dbReference type="ChEBI" id="CHEBI:15378"/>
        <dbReference type="ChEBI" id="CHEBI:29950"/>
        <dbReference type="ChEBI" id="CHEBI:74151"/>
        <dbReference type="EC" id="3.1.2.22"/>
    </reaction>
</comment>
<dbReference type="SUPFAM" id="SSF53474">
    <property type="entry name" value="alpha/beta-Hydrolases"/>
    <property type="match status" value="1"/>
</dbReference>
<dbReference type="OrthoDB" id="2418081at2759"/>
<accession>A0A0C3BMC2</accession>
<sequence length="262" mass="29680">MSNPRWIHTEPSDSLPQCLVYPARSRHTATVIFLHGLGDSARELGPELKLLHQHPDLLHVKFVFPTAPTMPITAMEGNKMPSWYDCYAFDHANRTEDEIGLYQAASWIHDLINEEERDHGIPSNRVIIGGLSQGGSVSMLTALTTKKPLAGVYLLSSYVPLRKKTAEIVTEFGKQAPIFWGHGMEDRQVDFSVWKELAEVLAGQLEIPFISPDPSVKMKRDELEENGIAGLRFYSYEDLPHWFNQKELEDLAIWISVLVEDK</sequence>
<dbReference type="PANTHER" id="PTHR10655:SF17">
    <property type="entry name" value="LYSOPHOSPHOLIPASE-LIKE PROTEIN 1"/>
    <property type="match status" value="1"/>
</dbReference>
<dbReference type="GO" id="GO:0008474">
    <property type="term" value="F:palmitoyl-(protein) hydrolase activity"/>
    <property type="evidence" value="ECO:0007669"/>
    <property type="project" value="UniProtKB-EC"/>
</dbReference>
<dbReference type="HOGENOM" id="CLU_049413_3_8_1"/>
<dbReference type="InterPro" id="IPR003140">
    <property type="entry name" value="PLipase/COase/thioEstase"/>
</dbReference>
<reference evidence="11 12" key="1">
    <citation type="submission" date="2014-04" db="EMBL/GenBank/DDBJ databases">
        <authorList>
            <consortium name="DOE Joint Genome Institute"/>
            <person name="Kuo A."/>
            <person name="Gay G."/>
            <person name="Dore J."/>
            <person name="Kohler A."/>
            <person name="Nagy L.G."/>
            <person name="Floudas D."/>
            <person name="Copeland A."/>
            <person name="Barry K.W."/>
            <person name="Cichocki N."/>
            <person name="Veneault-Fourrey C."/>
            <person name="LaButti K."/>
            <person name="Lindquist E.A."/>
            <person name="Lipzen A."/>
            <person name="Lundell T."/>
            <person name="Morin E."/>
            <person name="Murat C."/>
            <person name="Sun H."/>
            <person name="Tunlid A."/>
            <person name="Henrissat B."/>
            <person name="Grigoriev I.V."/>
            <person name="Hibbett D.S."/>
            <person name="Martin F."/>
            <person name="Nordberg H.P."/>
            <person name="Cantor M.N."/>
            <person name="Hua S.X."/>
        </authorList>
    </citation>
    <scope>NUCLEOTIDE SEQUENCE [LARGE SCALE GENOMIC DNA]</scope>
    <source>
        <strain evidence="12">h7</strain>
    </source>
</reference>
<dbReference type="Proteomes" id="UP000053424">
    <property type="component" value="Unassembled WGS sequence"/>
</dbReference>
<evidence type="ECO:0000256" key="1">
    <source>
        <dbReference type="ARBA" id="ARBA00006499"/>
    </source>
</evidence>
<evidence type="ECO:0000256" key="5">
    <source>
        <dbReference type="ARBA" id="ARBA00022801"/>
    </source>
</evidence>
<comment type="function">
    <text evidence="7">Hydrolyzes fatty acids from S-acylated cysteine residues in proteins with a strong preference for palmitoylated G-alpha proteins over other acyl substrates. Mediates the deacylation of G-alpha proteins such as GPA1 in vivo, but has weak or no activity toward palmitoylated Ras proteins. Has weak lysophospholipase activity in vitro; however such activity may not exist in vivo.</text>
</comment>
<dbReference type="EMBL" id="KN831794">
    <property type="protein sequence ID" value="KIM37860.1"/>
    <property type="molecule type" value="Genomic_DNA"/>
</dbReference>
<evidence type="ECO:0000313" key="11">
    <source>
        <dbReference type="EMBL" id="KIM37860.1"/>
    </source>
</evidence>
<dbReference type="AlphaFoldDB" id="A0A0C3BMC2"/>
<feature type="domain" description="Phospholipase/carboxylesterase/thioesterase" evidence="10">
    <location>
        <begin position="20"/>
        <end position="202"/>
    </location>
</feature>
<dbReference type="GO" id="GO:0006631">
    <property type="term" value="P:fatty acid metabolic process"/>
    <property type="evidence" value="ECO:0007669"/>
    <property type="project" value="UniProtKB-KW"/>
</dbReference>
<evidence type="ECO:0000256" key="9">
    <source>
        <dbReference type="ARBA" id="ARBA00047337"/>
    </source>
</evidence>
<evidence type="ECO:0000313" key="12">
    <source>
        <dbReference type="Proteomes" id="UP000053424"/>
    </source>
</evidence>
<protein>
    <recommendedName>
        <fullName evidence="3">Acyl-protein thioesterase 1</fullName>
        <ecNumber evidence="2">3.1.2.22</ecNumber>
    </recommendedName>
    <alternativeName>
        <fullName evidence="8">Palmitoyl-protein hydrolase</fullName>
    </alternativeName>
</protein>
<proteinExistence type="inferred from homology"/>
<evidence type="ECO:0000256" key="4">
    <source>
        <dbReference type="ARBA" id="ARBA00022487"/>
    </source>
</evidence>
<dbReference type="InterPro" id="IPR050565">
    <property type="entry name" value="LYPA1-2/EST-like"/>
</dbReference>
<evidence type="ECO:0000259" key="10">
    <source>
        <dbReference type="Pfam" id="PF02230"/>
    </source>
</evidence>
<keyword evidence="6" id="KW-0443">Lipid metabolism</keyword>
<evidence type="ECO:0000256" key="3">
    <source>
        <dbReference type="ARBA" id="ARBA00014923"/>
    </source>
</evidence>
<evidence type="ECO:0000256" key="8">
    <source>
        <dbReference type="ARBA" id="ARBA00031195"/>
    </source>
</evidence>
<dbReference type="GO" id="GO:0052689">
    <property type="term" value="F:carboxylic ester hydrolase activity"/>
    <property type="evidence" value="ECO:0007669"/>
    <property type="project" value="UniProtKB-KW"/>
</dbReference>
<comment type="similarity">
    <text evidence="1">Belongs to the AB hydrolase superfamily. AB hydrolase 2 family.</text>
</comment>
<reference evidence="12" key="2">
    <citation type="submission" date="2015-01" db="EMBL/GenBank/DDBJ databases">
        <title>Evolutionary Origins and Diversification of the Mycorrhizal Mutualists.</title>
        <authorList>
            <consortium name="DOE Joint Genome Institute"/>
            <consortium name="Mycorrhizal Genomics Consortium"/>
            <person name="Kohler A."/>
            <person name="Kuo A."/>
            <person name="Nagy L.G."/>
            <person name="Floudas D."/>
            <person name="Copeland A."/>
            <person name="Barry K.W."/>
            <person name="Cichocki N."/>
            <person name="Veneault-Fourrey C."/>
            <person name="LaButti K."/>
            <person name="Lindquist E.A."/>
            <person name="Lipzen A."/>
            <person name="Lundell T."/>
            <person name="Morin E."/>
            <person name="Murat C."/>
            <person name="Riley R."/>
            <person name="Ohm R."/>
            <person name="Sun H."/>
            <person name="Tunlid A."/>
            <person name="Henrissat B."/>
            <person name="Grigoriev I.V."/>
            <person name="Hibbett D.S."/>
            <person name="Martin F."/>
        </authorList>
    </citation>
    <scope>NUCLEOTIDE SEQUENCE [LARGE SCALE GENOMIC DNA]</scope>
    <source>
        <strain evidence="12">h7</strain>
    </source>
</reference>
<keyword evidence="6" id="KW-0276">Fatty acid metabolism</keyword>
<dbReference type="GO" id="GO:0005737">
    <property type="term" value="C:cytoplasm"/>
    <property type="evidence" value="ECO:0007669"/>
    <property type="project" value="TreeGrafter"/>
</dbReference>
<gene>
    <name evidence="11" type="ORF">M413DRAFT_448132</name>
</gene>
<name>A0A0C3BMC2_HEBCY</name>
<dbReference type="STRING" id="686832.A0A0C3BMC2"/>
<evidence type="ECO:0000256" key="7">
    <source>
        <dbReference type="ARBA" id="ARBA00029392"/>
    </source>
</evidence>